<dbReference type="EMBL" id="FOKG01000003">
    <property type="protein sequence ID" value="SFB01700.1"/>
    <property type="molecule type" value="Genomic_DNA"/>
</dbReference>
<dbReference type="RefSeq" id="WP_091671465.1">
    <property type="nucleotide sequence ID" value="NZ_FOKG01000003.1"/>
</dbReference>
<dbReference type="OrthoDB" id="4871711at2"/>
<dbReference type="STRING" id="490629.SAMN05216266_103302"/>
<dbReference type="Proteomes" id="UP000243799">
    <property type="component" value="Unassembled WGS sequence"/>
</dbReference>
<protein>
    <submittedName>
        <fullName evidence="1">Uncharacterized protein</fullName>
    </submittedName>
</protein>
<proteinExistence type="predicted"/>
<evidence type="ECO:0000313" key="2">
    <source>
        <dbReference type="Proteomes" id="UP000243799"/>
    </source>
</evidence>
<keyword evidence="2" id="KW-1185">Reference proteome</keyword>
<accession>A0A1I0XN28</accession>
<gene>
    <name evidence="1" type="ORF">SAMN05216266_103302</name>
</gene>
<reference evidence="2" key="1">
    <citation type="submission" date="2016-10" db="EMBL/GenBank/DDBJ databases">
        <authorList>
            <person name="Varghese N."/>
            <person name="Submissions S."/>
        </authorList>
    </citation>
    <scope>NUCLEOTIDE SEQUENCE [LARGE SCALE GENOMIC DNA]</scope>
    <source>
        <strain evidence="2">CGMCC 4.3568</strain>
    </source>
</reference>
<dbReference type="AlphaFoldDB" id="A0A1I0XN28"/>
<evidence type="ECO:0000313" key="1">
    <source>
        <dbReference type="EMBL" id="SFB01700.1"/>
    </source>
</evidence>
<organism evidence="1 2">
    <name type="scientific">Amycolatopsis marina</name>
    <dbReference type="NCBI Taxonomy" id="490629"/>
    <lineage>
        <taxon>Bacteria</taxon>
        <taxon>Bacillati</taxon>
        <taxon>Actinomycetota</taxon>
        <taxon>Actinomycetes</taxon>
        <taxon>Pseudonocardiales</taxon>
        <taxon>Pseudonocardiaceae</taxon>
        <taxon>Amycolatopsis</taxon>
    </lineage>
</organism>
<name>A0A1I0XN28_9PSEU</name>
<sequence length="144" mass="16648">MALSNLKNRVTDRLARVIDYRIGERVDPLDERVVEQEHCTVDHRRRLDALEAGLEHVRGDLRWIRSELDRMMPHVAAQDARLETLREQLSVAPTADAPEIAESRSLVQEIQRQHAQIRVRLAGLARYEDRLRRLEERASVGAAE</sequence>